<comment type="caution">
    <text evidence="1">The sequence shown here is derived from an EMBL/GenBank/DDBJ whole genome shotgun (WGS) entry which is preliminary data.</text>
</comment>
<reference evidence="1" key="1">
    <citation type="submission" date="2016-11" db="EMBL/GenBank/DDBJ databases">
        <title>The genome of Nicotiana attenuata.</title>
        <authorList>
            <person name="Xu S."/>
            <person name="Brockmoeller T."/>
            <person name="Gaquerel E."/>
            <person name="Navarro A."/>
            <person name="Kuhl H."/>
            <person name="Gase K."/>
            <person name="Ling Z."/>
            <person name="Zhou W."/>
            <person name="Kreitzer C."/>
            <person name="Stanke M."/>
            <person name="Tang H."/>
            <person name="Lyons E."/>
            <person name="Pandey P."/>
            <person name="Pandey S.P."/>
            <person name="Timmermann B."/>
            <person name="Baldwin I.T."/>
        </authorList>
    </citation>
    <scope>NUCLEOTIDE SEQUENCE [LARGE SCALE GENOMIC DNA]</scope>
    <source>
        <strain evidence="1">UT</strain>
    </source>
</reference>
<dbReference type="Gramene" id="OIT36071">
    <property type="protein sequence ID" value="OIT36071"/>
    <property type="gene ID" value="A4A49_17892"/>
</dbReference>
<organism evidence="1 2">
    <name type="scientific">Nicotiana attenuata</name>
    <name type="common">Coyote tobacco</name>
    <dbReference type="NCBI Taxonomy" id="49451"/>
    <lineage>
        <taxon>Eukaryota</taxon>
        <taxon>Viridiplantae</taxon>
        <taxon>Streptophyta</taxon>
        <taxon>Embryophyta</taxon>
        <taxon>Tracheophyta</taxon>
        <taxon>Spermatophyta</taxon>
        <taxon>Magnoliopsida</taxon>
        <taxon>eudicotyledons</taxon>
        <taxon>Gunneridae</taxon>
        <taxon>Pentapetalae</taxon>
        <taxon>asterids</taxon>
        <taxon>lamiids</taxon>
        <taxon>Solanales</taxon>
        <taxon>Solanaceae</taxon>
        <taxon>Nicotianoideae</taxon>
        <taxon>Nicotianeae</taxon>
        <taxon>Nicotiana</taxon>
    </lineage>
</organism>
<dbReference type="EMBL" id="MJEQ01000477">
    <property type="protein sequence ID" value="OIT36071.1"/>
    <property type="molecule type" value="Genomic_DNA"/>
</dbReference>
<accession>A0A314L301</accession>
<proteinExistence type="predicted"/>
<dbReference type="Proteomes" id="UP000187609">
    <property type="component" value="Unassembled WGS sequence"/>
</dbReference>
<evidence type="ECO:0000313" key="2">
    <source>
        <dbReference type="Proteomes" id="UP000187609"/>
    </source>
</evidence>
<gene>
    <name evidence="1" type="ORF">A4A49_17892</name>
</gene>
<name>A0A314L301_NICAT</name>
<dbReference type="AlphaFoldDB" id="A0A314L301"/>
<keyword evidence="2" id="KW-1185">Reference proteome</keyword>
<evidence type="ECO:0000313" key="1">
    <source>
        <dbReference type="EMBL" id="OIT36071.1"/>
    </source>
</evidence>
<protein>
    <submittedName>
        <fullName evidence="1">Uncharacterized protein</fullName>
    </submittedName>
</protein>
<sequence>MPYNCFSSSYTYSMFGSSFQLPQKQSEFRCEISYKSKRIGNLFSSFILYDSDSLPKVKDFCYKAKELSLHFTLYCSASLLFSLEYVFFIRWGAQFLPASGAEAL</sequence>